<dbReference type="AlphaFoldDB" id="W4FJM9"/>
<reference evidence="1" key="1">
    <citation type="submission" date="2013-12" db="EMBL/GenBank/DDBJ databases">
        <title>The Genome Sequence of Aphanomyces astaci APO3.</title>
        <authorList>
            <consortium name="The Broad Institute Genomics Platform"/>
            <person name="Russ C."/>
            <person name="Tyler B."/>
            <person name="van West P."/>
            <person name="Dieguez-Uribeondo J."/>
            <person name="Young S.K."/>
            <person name="Zeng Q."/>
            <person name="Gargeya S."/>
            <person name="Fitzgerald M."/>
            <person name="Abouelleil A."/>
            <person name="Alvarado L."/>
            <person name="Chapman S.B."/>
            <person name="Gainer-Dewar J."/>
            <person name="Goldberg J."/>
            <person name="Griggs A."/>
            <person name="Gujja S."/>
            <person name="Hansen M."/>
            <person name="Howarth C."/>
            <person name="Imamovic A."/>
            <person name="Ireland A."/>
            <person name="Larimer J."/>
            <person name="McCowan C."/>
            <person name="Murphy C."/>
            <person name="Pearson M."/>
            <person name="Poon T.W."/>
            <person name="Priest M."/>
            <person name="Roberts A."/>
            <person name="Saif S."/>
            <person name="Shea T."/>
            <person name="Sykes S."/>
            <person name="Wortman J."/>
            <person name="Nusbaum C."/>
            <person name="Birren B."/>
        </authorList>
    </citation>
    <scope>NUCLEOTIDE SEQUENCE [LARGE SCALE GENOMIC DNA]</scope>
    <source>
        <strain evidence="1">APO3</strain>
    </source>
</reference>
<dbReference type="EMBL" id="KI913202">
    <property type="protein sequence ID" value="ETV67039.1"/>
    <property type="molecule type" value="Genomic_DNA"/>
</dbReference>
<proteinExistence type="predicted"/>
<evidence type="ECO:0000313" key="1">
    <source>
        <dbReference type="EMBL" id="ETV67039.1"/>
    </source>
</evidence>
<dbReference type="PROSITE" id="PS50096">
    <property type="entry name" value="IQ"/>
    <property type="match status" value="1"/>
</dbReference>
<organism evidence="1">
    <name type="scientific">Aphanomyces astaci</name>
    <name type="common">Crayfish plague agent</name>
    <dbReference type="NCBI Taxonomy" id="112090"/>
    <lineage>
        <taxon>Eukaryota</taxon>
        <taxon>Sar</taxon>
        <taxon>Stramenopiles</taxon>
        <taxon>Oomycota</taxon>
        <taxon>Saprolegniomycetes</taxon>
        <taxon>Saprolegniales</taxon>
        <taxon>Verrucalvaceae</taxon>
        <taxon>Aphanomyces</taxon>
    </lineage>
</organism>
<dbReference type="RefSeq" id="XP_009843413.1">
    <property type="nucleotide sequence ID" value="XM_009845111.1"/>
</dbReference>
<name>W4FJM9_APHAT</name>
<protein>
    <submittedName>
        <fullName evidence="1">Uncharacterized protein</fullName>
    </submittedName>
</protein>
<dbReference type="OrthoDB" id="76689at2759"/>
<dbReference type="GeneID" id="20818611"/>
<accession>W4FJM9</accession>
<dbReference type="VEuPathDB" id="FungiDB:H257_16615"/>
<gene>
    <name evidence="1" type="ORF">H257_16615</name>
</gene>
<sequence>MPTNGVVYALCDCHLRVLSSPIGCLNCVPSGSAYVHPTAAISSSLHPMVCTPDLNVLHLPLRTRGVPRSLSGGGDIEQLWHVAFSASGEGMYVVHPAPSTAYIGARNECVYMALYSYTHRRLLHLHLRARRKYALKAGLPLYEHAATTIQKLVRGRQSRRHLQQRGRHVLEKRNVYGKPQWWVLDDVVTSQVRLARLQRRRDEYQALVQQLRCDEQAKKMALDRFRALEAMLTLSPPDQPIQTDLVDGYPSAYAHDVVQRFLAQHLPKSRANLSAAETELRLATQSHPLLHQAATIISARYRVMQCKIPFLQHRNAVRATEIRFKRSKAESLVRMNVAMHQRAVLRIHGAATTISSWWKMVAAVALGISLRKRRAHFKLNVLLAIVMTMLPKAKAARRRHLVATVVVRYRAVVSTRLVTKVVAAWKGYAKEEVALGMQRRAREERGMLCFIESCVRRLQRSVKHFLHTTRPNYTRAVVSGLHPVVALHLEQCQGDLAILARAVESDVQGWLGAEDFSLWVHLANEYCLPLALLEPVDAWWPRALELLRLHVQSSDRQPWRVCVLAFLDDVSPHYAAMDAMGTQLLHIEAKHELVCVARSYLVHLCATHHVAMHPNRAVLAGQELAKQWQQDLAIRRHLHASPNTTTEAAIACYSRFHSDNGPSPLLCSNCFVMFEYDLHPSQCPCGFAYIRRPTTCTYVQPVPLHNNEMVVRFPHAERSDLLLVHAYFHALAPLGHANRLQSPPHLWRLAVTRALPWIEVLSSHNLHTLDALCQLPRKLVENTVNLPVRVHAHLVAMVAELTRQWQELIEMEAASAGSGFGPQR</sequence>